<accession>A0ABW0CPX2</accession>
<sequence>MICTLCTTHQLDYGSLCHSCTEATHARLQRLPRMWDSLEAWLAPSTTGPSGPAAYGGRTRRAEAPLPLRGEVLDLRAPGGIVGVLEDWREAVYETRGMARPILASSLAHRVTIAAADLDDHLDWISRWYAGEGFGWDIRRLVDRVRAVVQPGRALDEPPEPTFLGYCIAVDEGGIICGHRLWADLTRTVQCDWCLCQYPPETWLALRKLQPGQAQPAALSVPHAGAAA</sequence>
<evidence type="ECO:0000313" key="2">
    <source>
        <dbReference type="Proteomes" id="UP001596263"/>
    </source>
</evidence>
<proteinExistence type="predicted"/>
<dbReference type="EMBL" id="JBHSKM010000019">
    <property type="protein sequence ID" value="MFC5217297.1"/>
    <property type="molecule type" value="Genomic_DNA"/>
</dbReference>
<organism evidence="1 2">
    <name type="scientific">Streptomyces coerulescens</name>
    <dbReference type="NCBI Taxonomy" id="29304"/>
    <lineage>
        <taxon>Bacteria</taxon>
        <taxon>Bacillati</taxon>
        <taxon>Actinomycetota</taxon>
        <taxon>Actinomycetes</taxon>
        <taxon>Kitasatosporales</taxon>
        <taxon>Streptomycetaceae</taxon>
        <taxon>Streptomyces</taxon>
    </lineage>
</organism>
<evidence type="ECO:0000313" key="1">
    <source>
        <dbReference type="EMBL" id="MFC5217297.1"/>
    </source>
</evidence>
<comment type="caution">
    <text evidence="1">The sequence shown here is derived from an EMBL/GenBank/DDBJ whole genome shotgun (WGS) entry which is preliminary data.</text>
</comment>
<dbReference type="RefSeq" id="WP_380857865.1">
    <property type="nucleotide sequence ID" value="NZ_JBHSKM010000019.1"/>
</dbReference>
<reference evidence="2" key="1">
    <citation type="journal article" date="2019" name="Int. J. Syst. Evol. Microbiol.">
        <title>The Global Catalogue of Microorganisms (GCM) 10K type strain sequencing project: providing services to taxonomists for standard genome sequencing and annotation.</title>
        <authorList>
            <consortium name="The Broad Institute Genomics Platform"/>
            <consortium name="The Broad Institute Genome Sequencing Center for Infectious Disease"/>
            <person name="Wu L."/>
            <person name="Ma J."/>
        </authorList>
    </citation>
    <scope>NUCLEOTIDE SEQUENCE [LARGE SCALE GENOMIC DNA]</scope>
    <source>
        <strain evidence="2">KCTC 42586</strain>
    </source>
</reference>
<dbReference type="Proteomes" id="UP001596263">
    <property type="component" value="Unassembled WGS sequence"/>
</dbReference>
<gene>
    <name evidence="1" type="ORF">ACFPQ9_26005</name>
</gene>
<protein>
    <submittedName>
        <fullName evidence="1">Uncharacterized protein</fullName>
    </submittedName>
</protein>
<keyword evidence="2" id="KW-1185">Reference proteome</keyword>
<name>A0ABW0CPX2_STRCD</name>